<evidence type="ECO:0008006" key="5">
    <source>
        <dbReference type="Google" id="ProtNLM"/>
    </source>
</evidence>
<dbReference type="GO" id="GO:0016020">
    <property type="term" value="C:membrane"/>
    <property type="evidence" value="ECO:0007669"/>
    <property type="project" value="UniProtKB-ARBA"/>
</dbReference>
<reference evidence="3 4" key="1">
    <citation type="submission" date="2020-04" db="EMBL/GenBank/DDBJ databases">
        <title>Plant Genome Project.</title>
        <authorList>
            <person name="Zhang R.-G."/>
        </authorList>
    </citation>
    <scope>NUCLEOTIDE SEQUENCE [LARGE SCALE GENOMIC DNA]</scope>
    <source>
        <strain evidence="3">YNK0</strain>
        <tissue evidence="3">Leaf</tissue>
    </source>
</reference>
<sequence>MENTKVSMGGDFSSMPLDPKVSYAQSLVKTSGTTPPSTLEDIRVKGALKLDHTMMVKKPSVFQGEPALFFSSEEIEESSTPFRFTLIAKCAFGRPSSDDLKIFLKKTFHTRMDFSISILDAHHALIRFESESDYLVVWLEEVGPSLARICVEIDLNKEKLKRFWLGMSSEGRWQPIIYEKELSYCSSCKKLGHKMDLCKMGNRSYLLRGNNISKTEVKKSDLPVPIIDNTANKYGAITVTTIEVGLVSTNKVFADSSGREVMISKNSEDANLIVRLMDLVVEASNQIVTVGALAPKVIDSFYVTPSEEGFTTAHRHSEKVFLNGDVYVGNFKGLLPHGNGKYTWSDGTIYEGDWEDGKMTGQGKIYWSSGATYKGDFSGCYLHGFGTFTGLDGSIYRGAWRMNIQHGLGRKQYPSSDIYEGSWKEGVQDGSGRYDWNTGNAYIGNWKAGKMCGRGVMKWTNGDLFDGLWLDGLRHGSGFYRYVDGGYYFGTWTRGLKDGPGTFYPSGSKLPSLTKLYSSIGHNDSRQSLLSHSLSVNLEEFRVREPSVKRSLSEKLSIGDFFRSFGRMSYRATPLHGDWSLGDSSKEIPSQDSSRTLSFTFGEGQHEVQDTRNLVYEREYMQGVLIKEKVRNNAAGLSDKNKQRNKSQAKELKKQRGENIFKGHRSYYLMLDLQLGISQLVLHNYQVTPFKVYRYTVGKITPVPMREVRSSDFGSRARIRMYFPRKGSEFTPPHYSIGFHWKDYCPMVFRYSPILFLIHVGFTLKFLFTLSI</sequence>
<dbReference type="PANTHER" id="PTHR23084:SF263">
    <property type="entry name" value="MORN REPEAT-CONTAINING PROTEIN 1"/>
    <property type="match status" value="1"/>
</dbReference>
<dbReference type="PANTHER" id="PTHR23084">
    <property type="entry name" value="PHOSPHATIDYLINOSITOL-4-PHOSPHATE 5-KINASE RELATED"/>
    <property type="match status" value="1"/>
</dbReference>
<feature type="region of interest" description="Disordered" evidence="2">
    <location>
        <begin position="635"/>
        <end position="654"/>
    </location>
</feature>
<dbReference type="OrthoDB" id="70770at2759"/>
<comment type="caution">
    <text evidence="3">The sequence shown here is derived from an EMBL/GenBank/DDBJ whole genome shotgun (WGS) entry which is preliminary data.</text>
</comment>
<gene>
    <name evidence="3" type="ORF">HHK36_030417</name>
</gene>
<evidence type="ECO:0000256" key="1">
    <source>
        <dbReference type="ARBA" id="ARBA00022737"/>
    </source>
</evidence>
<proteinExistence type="predicted"/>
<dbReference type="SUPFAM" id="SSF56104">
    <property type="entry name" value="SAICAR synthase-like"/>
    <property type="match status" value="1"/>
</dbReference>
<dbReference type="Pfam" id="PF02493">
    <property type="entry name" value="MORN"/>
    <property type="match status" value="8"/>
</dbReference>
<protein>
    <recommendedName>
        <fullName evidence="5">Phosphatidylinositol 4-phosphate 5-kinase</fullName>
    </recommendedName>
</protein>
<dbReference type="Gene3D" id="3.30.800.10">
    <property type="entry name" value="Phosphatidylinositol Phosphate Kinase II Beta"/>
    <property type="match status" value="1"/>
</dbReference>
<keyword evidence="1" id="KW-0677">Repeat</keyword>
<dbReference type="SMART" id="SM00698">
    <property type="entry name" value="MORN"/>
    <property type="match status" value="8"/>
</dbReference>
<accession>A0A834YB26</accession>
<dbReference type="InterPro" id="IPR027484">
    <property type="entry name" value="PInositol-4-P-5-kinase_N"/>
</dbReference>
<dbReference type="InterPro" id="IPR003409">
    <property type="entry name" value="MORN"/>
</dbReference>
<keyword evidence="4" id="KW-1185">Reference proteome</keyword>
<organism evidence="3 4">
    <name type="scientific">Tetracentron sinense</name>
    <name type="common">Spur-leaf</name>
    <dbReference type="NCBI Taxonomy" id="13715"/>
    <lineage>
        <taxon>Eukaryota</taxon>
        <taxon>Viridiplantae</taxon>
        <taxon>Streptophyta</taxon>
        <taxon>Embryophyta</taxon>
        <taxon>Tracheophyta</taxon>
        <taxon>Spermatophyta</taxon>
        <taxon>Magnoliopsida</taxon>
        <taxon>Trochodendrales</taxon>
        <taxon>Trochodendraceae</taxon>
        <taxon>Tetracentron</taxon>
    </lineage>
</organism>
<dbReference type="SUPFAM" id="SSF82185">
    <property type="entry name" value="Histone H3 K4-specific methyltransferase SET7/9 N-terminal domain"/>
    <property type="match status" value="2"/>
</dbReference>
<evidence type="ECO:0000313" key="4">
    <source>
        <dbReference type="Proteomes" id="UP000655225"/>
    </source>
</evidence>
<name>A0A834YB26_TETSI</name>
<dbReference type="Proteomes" id="UP000655225">
    <property type="component" value="Unassembled WGS sequence"/>
</dbReference>
<evidence type="ECO:0000256" key="2">
    <source>
        <dbReference type="SAM" id="MobiDB-lite"/>
    </source>
</evidence>
<evidence type="ECO:0000313" key="3">
    <source>
        <dbReference type="EMBL" id="KAF8377045.1"/>
    </source>
</evidence>
<dbReference type="AlphaFoldDB" id="A0A834YB26"/>
<dbReference type="Gene3D" id="2.20.110.10">
    <property type="entry name" value="Histone H3 K4-specific methyltransferase SET7/9 N-terminal domain"/>
    <property type="match status" value="4"/>
</dbReference>
<dbReference type="EMBL" id="JABCRI010000024">
    <property type="protein sequence ID" value="KAF8377045.1"/>
    <property type="molecule type" value="Genomic_DNA"/>
</dbReference>